<gene>
    <name evidence="2" type="ORF">PoB_005341700</name>
</gene>
<dbReference type="InterPro" id="IPR029062">
    <property type="entry name" value="Class_I_gatase-like"/>
</dbReference>
<keyword evidence="3" id="KW-1185">Reference proteome</keyword>
<sequence length="264" mass="28428">MMARSSVLVYRGTGASETGCFHLLNSLRSSLDSSSHDVQFVSPEGIIKDFQLQNAAMVAFGGGYTSGFETALGHTGINNLRDYVLGGGSYLGFGAGGYFGCDFIEFDKGGPLEKFSERDLRFYPGTGIGPVYQGFKYNTNQGVNAAPVTFHGTGLSSLSFYAFIDGGGMFKLRDTVKPDSSVTHTECLAQYDELSGKPGAVVRTLVGQGRAVLSGVHLEYDAISIVDSDPSLEQFRKHFEDSVESQQLAFNALLKLLNLHVVNK</sequence>
<evidence type="ECO:0000259" key="1">
    <source>
        <dbReference type="Pfam" id="PF09825"/>
    </source>
</evidence>
<accession>A0AAV4C6M6</accession>
<dbReference type="Proteomes" id="UP000735302">
    <property type="component" value="Unassembled WGS sequence"/>
</dbReference>
<feature type="domain" description="Biotin-protein ligase N-terminal" evidence="1">
    <location>
        <begin position="6"/>
        <end position="262"/>
    </location>
</feature>
<dbReference type="EMBL" id="BLXT01005873">
    <property type="protein sequence ID" value="GFO26912.1"/>
    <property type="molecule type" value="Genomic_DNA"/>
</dbReference>
<reference evidence="2 3" key="1">
    <citation type="journal article" date="2021" name="Elife">
        <title>Chloroplast acquisition without the gene transfer in kleptoplastic sea slugs, Plakobranchus ocellatus.</title>
        <authorList>
            <person name="Maeda T."/>
            <person name="Takahashi S."/>
            <person name="Yoshida T."/>
            <person name="Shimamura S."/>
            <person name="Takaki Y."/>
            <person name="Nagai Y."/>
            <person name="Toyoda A."/>
            <person name="Suzuki Y."/>
            <person name="Arimoto A."/>
            <person name="Ishii H."/>
            <person name="Satoh N."/>
            <person name="Nishiyama T."/>
            <person name="Hasebe M."/>
            <person name="Maruyama T."/>
            <person name="Minagawa J."/>
            <person name="Obokata J."/>
            <person name="Shigenobu S."/>
        </authorList>
    </citation>
    <scope>NUCLEOTIDE SEQUENCE [LARGE SCALE GENOMIC DNA]</scope>
</reference>
<dbReference type="InterPro" id="IPR015834">
    <property type="entry name" value="UCP016642"/>
</dbReference>
<dbReference type="GO" id="GO:0016874">
    <property type="term" value="F:ligase activity"/>
    <property type="evidence" value="ECO:0007669"/>
    <property type="project" value="UniProtKB-KW"/>
</dbReference>
<dbReference type="Pfam" id="PF09825">
    <property type="entry name" value="BPL_N"/>
    <property type="match status" value="1"/>
</dbReference>
<dbReference type="SUPFAM" id="SSF52317">
    <property type="entry name" value="Class I glutamine amidotransferase-like"/>
    <property type="match status" value="1"/>
</dbReference>
<organism evidence="2 3">
    <name type="scientific">Plakobranchus ocellatus</name>
    <dbReference type="NCBI Taxonomy" id="259542"/>
    <lineage>
        <taxon>Eukaryota</taxon>
        <taxon>Metazoa</taxon>
        <taxon>Spiralia</taxon>
        <taxon>Lophotrochozoa</taxon>
        <taxon>Mollusca</taxon>
        <taxon>Gastropoda</taxon>
        <taxon>Heterobranchia</taxon>
        <taxon>Euthyneura</taxon>
        <taxon>Panpulmonata</taxon>
        <taxon>Sacoglossa</taxon>
        <taxon>Placobranchoidea</taxon>
        <taxon>Plakobranchidae</taxon>
        <taxon>Plakobranchus</taxon>
    </lineage>
</organism>
<proteinExistence type="predicted"/>
<keyword evidence="2" id="KW-0436">Ligase</keyword>
<dbReference type="AlphaFoldDB" id="A0AAV4C6M6"/>
<protein>
    <submittedName>
        <fullName evidence="2">Biotin-protein ligase</fullName>
    </submittedName>
</protein>
<dbReference type="InterPro" id="IPR019197">
    <property type="entry name" value="Biotin-prot_ligase_N"/>
</dbReference>
<name>A0AAV4C6M6_9GAST</name>
<evidence type="ECO:0000313" key="2">
    <source>
        <dbReference type="EMBL" id="GFO26912.1"/>
    </source>
</evidence>
<dbReference type="PIRSF" id="PIRSF016642">
    <property type="entry name" value="UCP016642"/>
    <property type="match status" value="1"/>
</dbReference>
<comment type="caution">
    <text evidence="2">The sequence shown here is derived from an EMBL/GenBank/DDBJ whole genome shotgun (WGS) entry which is preliminary data.</text>
</comment>
<evidence type="ECO:0000313" key="3">
    <source>
        <dbReference type="Proteomes" id="UP000735302"/>
    </source>
</evidence>